<keyword evidence="6" id="KW-0378">Hydrolase</keyword>
<evidence type="ECO:0000256" key="1">
    <source>
        <dbReference type="ARBA" id="ARBA00000086"/>
    </source>
</evidence>
<dbReference type="Proteomes" id="UP000033632">
    <property type="component" value="Unassembled WGS sequence"/>
</dbReference>
<dbReference type="SMART" id="SM00478">
    <property type="entry name" value="ENDO3c"/>
    <property type="match status" value="1"/>
</dbReference>
<protein>
    <recommendedName>
        <fullName evidence="2">DNA-3-methyladenine glycosylase II</fullName>
        <ecNumber evidence="2">3.2.2.21</ecNumber>
    </recommendedName>
</protein>
<gene>
    <name evidence="6" type="ORF">VE25_14275</name>
</gene>
<keyword evidence="7" id="KW-1185">Reference proteome</keyword>
<dbReference type="GO" id="GO:0032131">
    <property type="term" value="F:alkylated DNA binding"/>
    <property type="evidence" value="ECO:0007669"/>
    <property type="project" value="TreeGrafter"/>
</dbReference>
<dbReference type="InterPro" id="IPR003265">
    <property type="entry name" value="HhH-GPD_domain"/>
</dbReference>
<keyword evidence="3" id="KW-0227">DNA damage</keyword>
<dbReference type="PANTHER" id="PTHR43003">
    <property type="entry name" value="DNA-3-METHYLADENINE GLYCOSYLASE"/>
    <property type="match status" value="1"/>
</dbReference>
<dbReference type="GO" id="GO:0043916">
    <property type="term" value="F:DNA-7-methylguanine glycosylase activity"/>
    <property type="evidence" value="ECO:0007669"/>
    <property type="project" value="TreeGrafter"/>
</dbReference>
<dbReference type="EMBL" id="JZEX01000123">
    <property type="protein sequence ID" value="KKB11117.1"/>
    <property type="molecule type" value="Genomic_DNA"/>
</dbReference>
<evidence type="ECO:0000256" key="4">
    <source>
        <dbReference type="ARBA" id="ARBA00023204"/>
    </source>
</evidence>
<reference evidence="6 7" key="1">
    <citation type="submission" date="2015-03" db="EMBL/GenBank/DDBJ databases">
        <authorList>
            <person name="Hassan Y.I."/>
            <person name="Lepp D."/>
            <person name="Li X.-Z."/>
            <person name="Zhou T."/>
        </authorList>
    </citation>
    <scope>NUCLEOTIDE SEQUENCE [LARGE SCALE GENOMIC DNA]</scope>
    <source>
        <strain evidence="6 7">BD-c194</strain>
    </source>
</reference>
<dbReference type="InterPro" id="IPR051912">
    <property type="entry name" value="Alkylbase_DNA_Glycosylase/TA"/>
</dbReference>
<dbReference type="GO" id="GO:0008725">
    <property type="term" value="F:DNA-3-methyladenine glycosylase activity"/>
    <property type="evidence" value="ECO:0007669"/>
    <property type="project" value="TreeGrafter"/>
</dbReference>
<comment type="catalytic activity">
    <reaction evidence="1">
        <text>Hydrolysis of alkylated DNA, releasing 3-methyladenine, 3-methylguanine, 7-methylguanine and 7-methyladenine.</text>
        <dbReference type="EC" id="3.2.2.21"/>
    </reaction>
</comment>
<dbReference type="CDD" id="cd00056">
    <property type="entry name" value="ENDO3c"/>
    <property type="match status" value="1"/>
</dbReference>
<dbReference type="RefSeq" id="WP_046109319.1">
    <property type="nucleotide sequence ID" value="NZ_JZEX01000123.1"/>
</dbReference>
<dbReference type="Pfam" id="PF00730">
    <property type="entry name" value="HhH-GPD"/>
    <property type="match status" value="1"/>
</dbReference>
<proteinExistence type="predicted"/>
<name>A0A0F5FSI0_9HYPH</name>
<dbReference type="InterPro" id="IPR011257">
    <property type="entry name" value="DNA_glycosylase"/>
</dbReference>
<feature type="domain" description="HhH-GPD" evidence="5">
    <location>
        <begin position="57"/>
        <end position="208"/>
    </location>
</feature>
<dbReference type="STRING" id="443610.VE25_14275"/>
<accession>A0A0F5FSI0</accession>
<organism evidence="6 7">
    <name type="scientific">Devosia geojensis</name>
    <dbReference type="NCBI Taxonomy" id="443610"/>
    <lineage>
        <taxon>Bacteria</taxon>
        <taxon>Pseudomonadati</taxon>
        <taxon>Pseudomonadota</taxon>
        <taxon>Alphaproteobacteria</taxon>
        <taxon>Hyphomicrobiales</taxon>
        <taxon>Devosiaceae</taxon>
        <taxon>Devosia</taxon>
    </lineage>
</organism>
<evidence type="ECO:0000256" key="3">
    <source>
        <dbReference type="ARBA" id="ARBA00022763"/>
    </source>
</evidence>
<dbReference type="GO" id="GO:0006307">
    <property type="term" value="P:DNA alkylation repair"/>
    <property type="evidence" value="ECO:0007669"/>
    <property type="project" value="TreeGrafter"/>
</dbReference>
<dbReference type="AlphaFoldDB" id="A0A0F5FSI0"/>
<dbReference type="SUPFAM" id="SSF48150">
    <property type="entry name" value="DNA-glycosylase"/>
    <property type="match status" value="1"/>
</dbReference>
<evidence type="ECO:0000313" key="6">
    <source>
        <dbReference type="EMBL" id="KKB11117.1"/>
    </source>
</evidence>
<dbReference type="GO" id="GO:0006285">
    <property type="term" value="P:base-excision repair, AP site formation"/>
    <property type="evidence" value="ECO:0007669"/>
    <property type="project" value="TreeGrafter"/>
</dbReference>
<evidence type="ECO:0000259" key="5">
    <source>
        <dbReference type="SMART" id="SM00478"/>
    </source>
</evidence>
<evidence type="ECO:0000256" key="2">
    <source>
        <dbReference type="ARBA" id="ARBA00012000"/>
    </source>
</evidence>
<dbReference type="GO" id="GO:0005737">
    <property type="term" value="C:cytoplasm"/>
    <property type="evidence" value="ECO:0007669"/>
    <property type="project" value="TreeGrafter"/>
</dbReference>
<dbReference type="PATRIC" id="fig|443610.3.peg.1099"/>
<dbReference type="Gene3D" id="1.10.340.30">
    <property type="entry name" value="Hypothetical protein, domain 2"/>
    <property type="match status" value="1"/>
</dbReference>
<dbReference type="OrthoDB" id="9785929at2"/>
<keyword evidence="6" id="KW-0326">Glycosidase</keyword>
<keyword evidence="4" id="KW-0234">DNA repair</keyword>
<dbReference type="EC" id="3.2.2.21" evidence="2"/>
<sequence length="219" mass="23694">MHDKLPTERLDSEDAVARHLTALIARDPRLAVVYERAGPFPPRTAPRGFAGLAKVVCGQQLSVASANAIWARFEALPGALDPQGYLGLDEETVRGVGFSLGKFRTVRAIAEAVVAGDLDFARVEALPAEEAVAYLTAHRGIGPWTAEIYLMFCAGHPDVFPAGDLALQKAVAHGLGLDAQPSIKQLIELAREWSPHRATAALLFWRYYAAMRGREGIVL</sequence>
<dbReference type="Gene3D" id="1.10.1670.40">
    <property type="match status" value="1"/>
</dbReference>
<comment type="caution">
    <text evidence="6">The sequence shown here is derived from an EMBL/GenBank/DDBJ whole genome shotgun (WGS) entry which is preliminary data.</text>
</comment>
<dbReference type="GO" id="GO:0032993">
    <property type="term" value="C:protein-DNA complex"/>
    <property type="evidence" value="ECO:0007669"/>
    <property type="project" value="TreeGrafter"/>
</dbReference>
<dbReference type="PANTHER" id="PTHR43003:SF5">
    <property type="entry name" value="DNA-3-METHYLADENINE GLYCOSYLASE"/>
    <property type="match status" value="1"/>
</dbReference>
<evidence type="ECO:0000313" key="7">
    <source>
        <dbReference type="Proteomes" id="UP000033632"/>
    </source>
</evidence>